<organism evidence="1">
    <name type="scientific">marine sediment metagenome</name>
    <dbReference type="NCBI Taxonomy" id="412755"/>
    <lineage>
        <taxon>unclassified sequences</taxon>
        <taxon>metagenomes</taxon>
        <taxon>ecological metagenomes</taxon>
    </lineage>
</organism>
<dbReference type="InterPro" id="IPR012334">
    <property type="entry name" value="Pectin_lyas_fold"/>
</dbReference>
<accession>A0A0F9N8N3</accession>
<sequence length="756" mass="79203">MPPETQGIVVIDGHICESSWIANKVTVGRYGADFNVIQDAIDYCDALGGEWVIQIYPRGEAGAAVYDEGDITPSGGAIITLKGMGEGRVRIAPTVAPATAVIVSGFNLTLENITVTAPDATMPALAVIGGTFAAFHCDFNGVGAGDSIDATDGTLTLIHCGVSSDIELRTNAVTINAWDTDIYGGINTAGAVAHAIELFNCDLGNSAMAFAATGACTYHFEDCNHMGAVTDASLLGDGHICRCHMDAGLTKTGTTPWLIDSSELLTVSNNNATGAVTIYGGILVTITRAIGPVVWWQDGNTLKVLPSGTVTDTVIQWAVNAAAAGDTVMVHPGAYSEAVTLGAGKNVVGIDKDNCILTGTDITLFAMAAGSRVANVTLVVIATGGNAIGIDCNDAAFTLEDVYITLTRSGGNAYGIYENTGATARVINLRNVRIVPTDAVGTNEAGIYILQAGKTLNIENSWIRGGDYSIRCTAASTFYVDHTYMDVVVVPPGGGTTISCLAATMWFRSCTIEKNITAGNLGTIRLYNCSYRQINRTGTGNIVDESPDLKDAPWHVQRWSWMATLAQSQVSVRGTPLDAGTGQILLQVVDDVADVEAVESGTEAAGALSNKLTPARTPRFITQIVVDSFDPHVTMFFGLRETLGDAVPAATEDHAGFIWDGANFKSSSDDGIGIQENNLAEPSTDTLHQLEVIVFGGVTTVGWVEFWVDGVLVQTHATRIPVTDLDWQHLLPTAGGGTGDAIDVTVRGGGVQQCPA</sequence>
<dbReference type="InterPro" id="IPR011050">
    <property type="entry name" value="Pectin_lyase_fold/virulence"/>
</dbReference>
<dbReference type="SUPFAM" id="SSF51126">
    <property type="entry name" value="Pectin lyase-like"/>
    <property type="match status" value="2"/>
</dbReference>
<evidence type="ECO:0000313" key="1">
    <source>
        <dbReference type="EMBL" id="KKN14274.1"/>
    </source>
</evidence>
<dbReference type="Gene3D" id="2.160.20.10">
    <property type="entry name" value="Single-stranded right-handed beta-helix, Pectin lyase-like"/>
    <property type="match status" value="1"/>
</dbReference>
<dbReference type="EMBL" id="LAZR01003835">
    <property type="protein sequence ID" value="KKN14274.1"/>
    <property type="molecule type" value="Genomic_DNA"/>
</dbReference>
<name>A0A0F9N8N3_9ZZZZ</name>
<protein>
    <submittedName>
        <fullName evidence="1">Uncharacterized protein</fullName>
    </submittedName>
</protein>
<comment type="caution">
    <text evidence="1">The sequence shown here is derived from an EMBL/GenBank/DDBJ whole genome shotgun (WGS) entry which is preliminary data.</text>
</comment>
<gene>
    <name evidence="1" type="ORF">LCGC14_0997850</name>
</gene>
<proteinExistence type="predicted"/>
<dbReference type="AlphaFoldDB" id="A0A0F9N8N3"/>
<reference evidence="1" key="1">
    <citation type="journal article" date="2015" name="Nature">
        <title>Complex archaea that bridge the gap between prokaryotes and eukaryotes.</title>
        <authorList>
            <person name="Spang A."/>
            <person name="Saw J.H."/>
            <person name="Jorgensen S.L."/>
            <person name="Zaremba-Niedzwiedzka K."/>
            <person name="Martijn J."/>
            <person name="Lind A.E."/>
            <person name="van Eijk R."/>
            <person name="Schleper C."/>
            <person name="Guy L."/>
            <person name="Ettema T.J."/>
        </authorList>
    </citation>
    <scope>NUCLEOTIDE SEQUENCE</scope>
</reference>